<dbReference type="EMBL" id="JAODUO010001402">
    <property type="protein sequence ID" value="KAK2164667.1"/>
    <property type="molecule type" value="Genomic_DNA"/>
</dbReference>
<dbReference type="Proteomes" id="UP001209878">
    <property type="component" value="Unassembled WGS sequence"/>
</dbReference>
<evidence type="ECO:0000313" key="2">
    <source>
        <dbReference type="EMBL" id="KAK2164667.1"/>
    </source>
</evidence>
<evidence type="ECO:0000313" key="3">
    <source>
        <dbReference type="Proteomes" id="UP001209878"/>
    </source>
</evidence>
<name>A0AAD9K4G5_RIDPI</name>
<proteinExistence type="predicted"/>
<protein>
    <submittedName>
        <fullName evidence="2">Uncharacterized protein</fullName>
    </submittedName>
</protein>
<evidence type="ECO:0000256" key="1">
    <source>
        <dbReference type="SAM" id="MobiDB-lite"/>
    </source>
</evidence>
<accession>A0AAD9K4G5</accession>
<organism evidence="2 3">
    <name type="scientific">Ridgeia piscesae</name>
    <name type="common">Tubeworm</name>
    <dbReference type="NCBI Taxonomy" id="27915"/>
    <lineage>
        <taxon>Eukaryota</taxon>
        <taxon>Metazoa</taxon>
        <taxon>Spiralia</taxon>
        <taxon>Lophotrochozoa</taxon>
        <taxon>Annelida</taxon>
        <taxon>Polychaeta</taxon>
        <taxon>Sedentaria</taxon>
        <taxon>Canalipalpata</taxon>
        <taxon>Sabellida</taxon>
        <taxon>Siboglinidae</taxon>
        <taxon>Ridgeia</taxon>
    </lineage>
</organism>
<comment type="caution">
    <text evidence="2">The sequence shown here is derived from an EMBL/GenBank/DDBJ whole genome shotgun (WGS) entry which is preliminary data.</text>
</comment>
<sequence>MGSSKVVYWLSETWGVASTYNPDRALTYSTSHTEDQDYSGTDEGAAIRR</sequence>
<reference evidence="2" key="1">
    <citation type="journal article" date="2023" name="Mol. Biol. Evol.">
        <title>Third-Generation Sequencing Reveals the Adaptive Role of the Epigenome in Three Deep-Sea Polychaetes.</title>
        <authorList>
            <person name="Perez M."/>
            <person name="Aroh O."/>
            <person name="Sun Y."/>
            <person name="Lan Y."/>
            <person name="Juniper S.K."/>
            <person name="Young C.R."/>
            <person name="Angers B."/>
            <person name="Qian P.Y."/>
        </authorList>
    </citation>
    <scope>NUCLEOTIDE SEQUENCE</scope>
    <source>
        <strain evidence="2">R07B-5</strain>
    </source>
</reference>
<keyword evidence="3" id="KW-1185">Reference proteome</keyword>
<feature type="region of interest" description="Disordered" evidence="1">
    <location>
        <begin position="30"/>
        <end position="49"/>
    </location>
</feature>
<gene>
    <name evidence="2" type="ORF">NP493_1404g00043</name>
</gene>
<dbReference type="AlphaFoldDB" id="A0AAD9K4G5"/>